<feature type="domain" description="Conjugative transposon TraM C-terminal" evidence="1">
    <location>
        <begin position="290"/>
        <end position="434"/>
    </location>
</feature>
<evidence type="ECO:0000313" key="2">
    <source>
        <dbReference type="EMBL" id="PUZ28583.1"/>
    </source>
</evidence>
<dbReference type="OrthoDB" id="1453786at2"/>
<dbReference type="EMBL" id="QCYK01000001">
    <property type="protein sequence ID" value="PUZ28583.1"/>
    <property type="molecule type" value="Genomic_DNA"/>
</dbReference>
<protein>
    <submittedName>
        <fullName evidence="2">Conjugative transposon protein TraM</fullName>
    </submittedName>
</protein>
<dbReference type="NCBIfam" id="TIGR03779">
    <property type="entry name" value="Bac_Flav_CT_M"/>
    <property type="match status" value="1"/>
</dbReference>
<gene>
    <name evidence="2" type="primary">traM</name>
    <name evidence="2" type="ORF">DCC81_03625</name>
</gene>
<evidence type="ECO:0000259" key="1">
    <source>
        <dbReference type="Pfam" id="PF12508"/>
    </source>
</evidence>
<evidence type="ECO:0000313" key="3">
    <source>
        <dbReference type="Proteomes" id="UP000244450"/>
    </source>
</evidence>
<proteinExistence type="predicted"/>
<comment type="caution">
    <text evidence="2">The sequence shown here is derived from an EMBL/GenBank/DDBJ whole genome shotgun (WGS) entry which is preliminary data.</text>
</comment>
<organism evidence="2 3">
    <name type="scientific">Chitinophaga parva</name>
    <dbReference type="NCBI Taxonomy" id="2169414"/>
    <lineage>
        <taxon>Bacteria</taxon>
        <taxon>Pseudomonadati</taxon>
        <taxon>Bacteroidota</taxon>
        <taxon>Chitinophagia</taxon>
        <taxon>Chitinophagales</taxon>
        <taxon>Chitinophagaceae</taxon>
        <taxon>Chitinophaga</taxon>
    </lineage>
</organism>
<keyword evidence="3" id="KW-1185">Reference proteome</keyword>
<dbReference type="AlphaFoldDB" id="A0A2T7BLM6"/>
<sequence length="440" mass="46384">MKCMESVEERKKKFLVVAPLIVIPFLALLFYSLGGGRANPLAAKTDTTHGLNDELPAPQLASDGGMDKLSLYRKEEKEHQDSILHHQGRSDTVFIPSVESDGVVESPFSPGPITDPAKGRGATSSAGGPVLATGYQPSKEQQLTQKIAALQQLLAKHAADTLALPPAVQPAGDTAAENRIAALEARLQQQTPEAAIDPGSGSADLTKMDGVLEKVLDIKYPERVQERLRQASMEQKGKVLAVAAQPTPMVSDLLGPAPSATHLPTPTAAVTGDFFELDDDQATAATTNTIAAVIHEGRTVTSGATVKIRLQQDIYVKGQLIPRGNFVFGKCSFSGDRMLITVSSITYQGNVYPVSLTVYDTGGMVGISIDASLNQDAAKEGSDQAIQALSVGTMDPSLGAQAASAGIEAAKHMLSKKAKTIKVTLKADTPILLVDSKNLN</sequence>
<dbReference type="Proteomes" id="UP000244450">
    <property type="component" value="Unassembled WGS sequence"/>
</dbReference>
<dbReference type="Pfam" id="PF12508">
    <property type="entry name" value="Transposon_TraM"/>
    <property type="match status" value="1"/>
</dbReference>
<accession>A0A2T7BLM6</accession>
<dbReference type="InterPro" id="IPR055407">
    <property type="entry name" value="TraM_C"/>
</dbReference>
<reference evidence="2 3" key="1">
    <citation type="submission" date="2018-04" db="EMBL/GenBank/DDBJ databases">
        <title>Chitinophaga fuyangensis sp. nov., isolated from soil in a chemical factory.</title>
        <authorList>
            <person name="Chen K."/>
        </authorList>
    </citation>
    <scope>NUCLEOTIDE SEQUENCE [LARGE SCALE GENOMIC DNA]</scope>
    <source>
        <strain evidence="2 3">LY-1</strain>
    </source>
</reference>
<dbReference type="InterPro" id="IPR022187">
    <property type="entry name" value="Conjug_transposon_TraM"/>
</dbReference>
<name>A0A2T7BLM6_9BACT</name>